<keyword evidence="2" id="KW-1185">Reference proteome</keyword>
<reference evidence="3" key="1">
    <citation type="submission" date="2017-02" db="UniProtKB">
        <authorList>
            <consortium name="WormBaseParasite"/>
        </authorList>
    </citation>
    <scope>IDENTIFICATION</scope>
</reference>
<name>A0A0N4TMB3_BRUPA</name>
<proteinExistence type="predicted"/>
<protein>
    <submittedName>
        <fullName evidence="1 3">Uncharacterized protein</fullName>
    </submittedName>
</protein>
<evidence type="ECO:0000313" key="3">
    <source>
        <dbReference type="WBParaSite" id="BPAG_0000957401-mRNA-1"/>
    </source>
</evidence>
<sequence>MKKENEAVVDDRRSEKERKGWRTFAPVAENNKANSVVKDSGWSAYVNSSAARQKELSIGECAFAVPAESEGTQKRVSRVGDDR</sequence>
<evidence type="ECO:0000313" key="1">
    <source>
        <dbReference type="EMBL" id="VDN90722.1"/>
    </source>
</evidence>
<dbReference type="WBParaSite" id="BPAG_0000957401-mRNA-1">
    <property type="protein sequence ID" value="BPAG_0000957401-mRNA-1"/>
    <property type="gene ID" value="BPAG_0000957401"/>
</dbReference>
<reference evidence="1 2" key="2">
    <citation type="submission" date="2018-11" db="EMBL/GenBank/DDBJ databases">
        <authorList>
            <consortium name="Pathogen Informatics"/>
        </authorList>
    </citation>
    <scope>NUCLEOTIDE SEQUENCE [LARGE SCALE GENOMIC DNA]</scope>
</reference>
<gene>
    <name evidence="1" type="ORF">BPAG_LOCUS9536</name>
</gene>
<accession>A0A0N4TMB3</accession>
<organism evidence="3">
    <name type="scientific">Brugia pahangi</name>
    <name type="common">Filarial nematode worm</name>
    <dbReference type="NCBI Taxonomy" id="6280"/>
    <lineage>
        <taxon>Eukaryota</taxon>
        <taxon>Metazoa</taxon>
        <taxon>Ecdysozoa</taxon>
        <taxon>Nematoda</taxon>
        <taxon>Chromadorea</taxon>
        <taxon>Rhabditida</taxon>
        <taxon>Spirurina</taxon>
        <taxon>Spiruromorpha</taxon>
        <taxon>Filarioidea</taxon>
        <taxon>Onchocercidae</taxon>
        <taxon>Brugia</taxon>
    </lineage>
</organism>
<evidence type="ECO:0000313" key="2">
    <source>
        <dbReference type="Proteomes" id="UP000278627"/>
    </source>
</evidence>
<dbReference type="Proteomes" id="UP000278627">
    <property type="component" value="Unassembled WGS sequence"/>
</dbReference>
<dbReference type="EMBL" id="UZAD01013158">
    <property type="protein sequence ID" value="VDN90722.1"/>
    <property type="molecule type" value="Genomic_DNA"/>
</dbReference>
<dbReference type="AlphaFoldDB" id="A0A0N4TMB3"/>